<evidence type="ECO:0000313" key="2">
    <source>
        <dbReference type="EMBL" id="RZI47011.1"/>
    </source>
</evidence>
<evidence type="ECO:0000259" key="1">
    <source>
        <dbReference type="PROSITE" id="PS51787"/>
    </source>
</evidence>
<dbReference type="InterPro" id="IPR003111">
    <property type="entry name" value="Lon_prtase_N"/>
</dbReference>
<evidence type="ECO:0000313" key="3">
    <source>
        <dbReference type="Proteomes" id="UP000293550"/>
    </source>
</evidence>
<name>A0A4Q7DJ45_9PROT</name>
<dbReference type="OrthoDB" id="9806457at2"/>
<protein>
    <recommendedName>
        <fullName evidence="1">Lon N-terminal domain-containing protein</fullName>
    </recommendedName>
</protein>
<dbReference type="InterPro" id="IPR046336">
    <property type="entry name" value="Lon_prtase_N_sf"/>
</dbReference>
<dbReference type="PROSITE" id="PS51787">
    <property type="entry name" value="LON_N"/>
    <property type="match status" value="1"/>
</dbReference>
<accession>A0A4Q7DJ45</accession>
<dbReference type="SUPFAM" id="SSF88697">
    <property type="entry name" value="PUA domain-like"/>
    <property type="match status" value="1"/>
</dbReference>
<dbReference type="SMART" id="SM00464">
    <property type="entry name" value="LON"/>
    <property type="match status" value="1"/>
</dbReference>
<dbReference type="Pfam" id="PF02190">
    <property type="entry name" value="LON_substr_bdg"/>
    <property type="match status" value="1"/>
</dbReference>
<keyword evidence="3" id="KW-1185">Reference proteome</keyword>
<dbReference type="RefSeq" id="WP_130153124.1">
    <property type="nucleotide sequence ID" value="NZ_SCFB01000001.1"/>
</dbReference>
<dbReference type="InterPro" id="IPR015947">
    <property type="entry name" value="PUA-like_sf"/>
</dbReference>
<gene>
    <name evidence="2" type="ORF">EQU50_00020</name>
</gene>
<dbReference type="EMBL" id="SCFB01000001">
    <property type="protein sequence ID" value="RZI47011.1"/>
    <property type="molecule type" value="Genomic_DNA"/>
</dbReference>
<proteinExistence type="predicted"/>
<feature type="domain" description="Lon N-terminal" evidence="1">
    <location>
        <begin position="15"/>
        <end position="208"/>
    </location>
</feature>
<comment type="caution">
    <text evidence="2">The sequence shown here is derived from an EMBL/GenBank/DDBJ whole genome shotgun (WGS) entry which is preliminary data.</text>
</comment>
<dbReference type="AlphaFoldDB" id="A0A4Q7DJ45"/>
<reference evidence="2 3" key="1">
    <citation type="submission" date="2018-10" db="EMBL/GenBank/DDBJ databases">
        <title>An updated phylogeny of the Alphaproteobacteria reveals that the parasitic Rickettsiales and Holosporales have independent origins.</title>
        <authorList>
            <person name="Munoz-Gomez S.A."/>
            <person name="Hess S."/>
            <person name="Burger G."/>
            <person name="Lang B.F."/>
            <person name="Susko E."/>
            <person name="Slamovits C.H."/>
            <person name="Roger A.J."/>
        </authorList>
    </citation>
    <scope>NUCLEOTIDE SEQUENCE [LARGE SCALE GENOMIC DNA]</scope>
    <source>
        <strain evidence="2">HOLO01</strain>
    </source>
</reference>
<dbReference type="Proteomes" id="UP000293550">
    <property type="component" value="Unassembled WGS sequence"/>
</dbReference>
<sequence>MKKFPHDFEKLPTKLPLLAVQGAVLLPLLQLPIPIHELSHLEMIFEMLRTHQIIGMVQPVSTDRLIDVASPIFKTGCAGKIVDLHEVEENQYLLTLKGICRFKIIKESNHECGYRQALVSYNDYPMDYVEDSDFAFDRVRFLKVLEQYFKVVDISPNWEEIDKTSNQKLISALTIVCPLEAREKQALLEASTPQEQSRVMMTLLELAGREGGSQTCH</sequence>
<organism evidence="2 3">
    <name type="scientific">Candidatus Finniella inopinata</name>
    <dbReference type="NCBI Taxonomy" id="1696036"/>
    <lineage>
        <taxon>Bacteria</taxon>
        <taxon>Pseudomonadati</taxon>
        <taxon>Pseudomonadota</taxon>
        <taxon>Alphaproteobacteria</taxon>
        <taxon>Holosporales</taxon>
        <taxon>Candidatus Paracaedibacteraceae</taxon>
        <taxon>Candidatus Finniella</taxon>
    </lineage>
</organism>
<dbReference type="Gene3D" id="2.30.130.40">
    <property type="entry name" value="LON domain-like"/>
    <property type="match status" value="1"/>
</dbReference>